<dbReference type="InterPro" id="IPR003141">
    <property type="entry name" value="Pol/His_phosphatase_N"/>
</dbReference>
<name>A0A1G8WYM2_9BACL</name>
<dbReference type="CDD" id="cd07432">
    <property type="entry name" value="PHP_HisPPase"/>
    <property type="match status" value="1"/>
</dbReference>
<dbReference type="OrthoDB" id="9777619at2"/>
<reference evidence="3" key="1">
    <citation type="submission" date="2016-10" db="EMBL/GenBank/DDBJ databases">
        <authorList>
            <person name="Varghese N."/>
            <person name="Submissions S."/>
        </authorList>
    </citation>
    <scope>NUCLEOTIDE SEQUENCE [LARGE SCALE GENOMIC DNA]</scope>
    <source>
        <strain evidence="3">CGMCC 1.11012</strain>
    </source>
</reference>
<evidence type="ECO:0000259" key="1">
    <source>
        <dbReference type="SMART" id="SM00481"/>
    </source>
</evidence>
<dbReference type="InterPro" id="IPR052018">
    <property type="entry name" value="PHP_domain"/>
</dbReference>
<proteinExistence type="predicted"/>
<accession>A0A1G8WYM2</accession>
<keyword evidence="3" id="KW-1185">Reference proteome</keyword>
<dbReference type="AlphaFoldDB" id="A0A1G8WYM2"/>
<gene>
    <name evidence="2" type="ORF">SAMN05216192_12536</name>
</gene>
<dbReference type="SMART" id="SM00481">
    <property type="entry name" value="POLIIIAc"/>
    <property type="match status" value="1"/>
</dbReference>
<evidence type="ECO:0000313" key="2">
    <source>
        <dbReference type="EMBL" id="SDJ83157.1"/>
    </source>
</evidence>
<sequence>MKIDLHTHGKLSKKSAFSEEYFREMVTEALANGLQALALTEHFNTSNFFGMYETLDRMYPYNGHYYEADGLRIFPGMEVDIAETGHILLIGLKEDILEARCALEGNTLENSFIPFRQLLDLADAHGLWKIGAHPFRTSTPLHHLDPQLLTRLDAFDFNAKDIYMQGEQPYRALIEPFAARLGIPVIAGSDSHQCLQYGSVVNRLEQDCSTVAELKTAIQQGRYTIEVSPCLTTKVKGSVMMKKLLKQMAGEAPSRDEAAAESFFDNASFQHETV</sequence>
<dbReference type="InterPro" id="IPR004013">
    <property type="entry name" value="PHP_dom"/>
</dbReference>
<dbReference type="Proteomes" id="UP000199050">
    <property type="component" value="Unassembled WGS sequence"/>
</dbReference>
<dbReference type="Gene3D" id="3.20.20.140">
    <property type="entry name" value="Metal-dependent hydrolases"/>
    <property type="match status" value="1"/>
</dbReference>
<dbReference type="STRING" id="1174501.SAMN05216192_12536"/>
<dbReference type="InterPro" id="IPR016195">
    <property type="entry name" value="Pol/histidinol_Pase-like"/>
</dbReference>
<dbReference type="Pfam" id="PF13263">
    <property type="entry name" value="PHP_C"/>
    <property type="match status" value="1"/>
</dbReference>
<feature type="domain" description="Polymerase/histidinol phosphatase N-terminal" evidence="1">
    <location>
        <begin position="3"/>
        <end position="83"/>
    </location>
</feature>
<dbReference type="PANTHER" id="PTHR42924:SF3">
    <property type="entry name" value="POLYMERASE_HISTIDINOL PHOSPHATASE N-TERMINAL DOMAIN-CONTAINING PROTEIN"/>
    <property type="match status" value="1"/>
</dbReference>
<dbReference type="Pfam" id="PF02811">
    <property type="entry name" value="PHP"/>
    <property type="match status" value="1"/>
</dbReference>
<organism evidence="2 3">
    <name type="scientific">Paenibacillus typhae</name>
    <dbReference type="NCBI Taxonomy" id="1174501"/>
    <lineage>
        <taxon>Bacteria</taxon>
        <taxon>Bacillati</taxon>
        <taxon>Bacillota</taxon>
        <taxon>Bacilli</taxon>
        <taxon>Bacillales</taxon>
        <taxon>Paenibacillaceae</taxon>
        <taxon>Paenibacillus</taxon>
    </lineage>
</organism>
<dbReference type="GO" id="GO:0035312">
    <property type="term" value="F:5'-3' DNA exonuclease activity"/>
    <property type="evidence" value="ECO:0007669"/>
    <property type="project" value="TreeGrafter"/>
</dbReference>
<dbReference type="PANTHER" id="PTHR42924">
    <property type="entry name" value="EXONUCLEASE"/>
    <property type="match status" value="1"/>
</dbReference>
<protein>
    <recommendedName>
        <fullName evidence="1">Polymerase/histidinol phosphatase N-terminal domain-containing protein</fullName>
    </recommendedName>
</protein>
<dbReference type="GO" id="GO:0004534">
    <property type="term" value="F:5'-3' RNA exonuclease activity"/>
    <property type="evidence" value="ECO:0007669"/>
    <property type="project" value="TreeGrafter"/>
</dbReference>
<dbReference type="RefSeq" id="WP_090716452.1">
    <property type="nucleotide sequence ID" value="NZ_CBCSKY010000028.1"/>
</dbReference>
<evidence type="ECO:0000313" key="3">
    <source>
        <dbReference type="Proteomes" id="UP000199050"/>
    </source>
</evidence>
<dbReference type="SUPFAM" id="SSF89550">
    <property type="entry name" value="PHP domain-like"/>
    <property type="match status" value="1"/>
</dbReference>
<dbReference type="EMBL" id="FNDX01000025">
    <property type="protein sequence ID" value="SDJ83157.1"/>
    <property type="molecule type" value="Genomic_DNA"/>
</dbReference>